<proteinExistence type="predicted"/>
<dbReference type="Gene3D" id="1.20.120.530">
    <property type="entry name" value="GntR ligand-binding domain-like"/>
    <property type="match status" value="1"/>
</dbReference>
<evidence type="ECO:0000256" key="2">
    <source>
        <dbReference type="ARBA" id="ARBA00023125"/>
    </source>
</evidence>
<comment type="caution">
    <text evidence="4">The sequence shown here is derived from an EMBL/GenBank/DDBJ whole genome shotgun (WGS) entry which is preliminary data.</text>
</comment>
<keyword evidence="1" id="KW-0805">Transcription regulation</keyword>
<evidence type="ECO:0000256" key="3">
    <source>
        <dbReference type="ARBA" id="ARBA00023163"/>
    </source>
</evidence>
<organism evidence="4 5">
    <name type="scientific">Cupriavidus laharis</name>
    <dbReference type="NCBI Taxonomy" id="151654"/>
    <lineage>
        <taxon>Bacteria</taxon>
        <taxon>Pseudomonadati</taxon>
        <taxon>Pseudomonadota</taxon>
        <taxon>Betaproteobacteria</taxon>
        <taxon>Burkholderiales</taxon>
        <taxon>Burkholderiaceae</taxon>
        <taxon>Cupriavidus</taxon>
    </lineage>
</organism>
<evidence type="ECO:0000256" key="1">
    <source>
        <dbReference type="ARBA" id="ARBA00023015"/>
    </source>
</evidence>
<evidence type="ECO:0000313" key="5">
    <source>
        <dbReference type="Proteomes" id="UP000727654"/>
    </source>
</evidence>
<protein>
    <recommendedName>
        <fullName evidence="6">FCD domain-containing protein</fullName>
    </recommendedName>
</protein>
<keyword evidence="2" id="KW-0238">DNA-binding</keyword>
<reference evidence="4 5" key="1">
    <citation type="submission" date="2021-08" db="EMBL/GenBank/DDBJ databases">
        <authorList>
            <person name="Peeters C."/>
        </authorList>
    </citation>
    <scope>NUCLEOTIDE SEQUENCE [LARGE SCALE GENOMIC DNA]</scope>
    <source>
        <strain evidence="4 5">LMG 23992</strain>
    </source>
</reference>
<evidence type="ECO:0008006" key="6">
    <source>
        <dbReference type="Google" id="ProtNLM"/>
    </source>
</evidence>
<dbReference type="InterPro" id="IPR008920">
    <property type="entry name" value="TF_FadR/GntR_C"/>
</dbReference>
<dbReference type="Proteomes" id="UP000727654">
    <property type="component" value="Unassembled WGS sequence"/>
</dbReference>
<dbReference type="SUPFAM" id="SSF48008">
    <property type="entry name" value="GntR ligand-binding domain-like"/>
    <property type="match status" value="1"/>
</dbReference>
<accession>A0ABM8WXL1</accession>
<gene>
    <name evidence="4" type="ORF">LMG23992_02174</name>
</gene>
<sequence length="57" mass="6316">MEAELGKAASQHDDIIDAIERHDANAAGEVVRAHMDLSRRRLTEYVVPVGIDVPLTY</sequence>
<dbReference type="EMBL" id="CAJZAI010000004">
    <property type="protein sequence ID" value="CAG9172267.1"/>
    <property type="molecule type" value="Genomic_DNA"/>
</dbReference>
<evidence type="ECO:0000313" key="4">
    <source>
        <dbReference type="EMBL" id="CAG9172267.1"/>
    </source>
</evidence>
<name>A0ABM8WXL1_9BURK</name>
<keyword evidence="3" id="KW-0804">Transcription</keyword>
<keyword evidence="5" id="KW-1185">Reference proteome</keyword>